<proteinExistence type="predicted"/>
<organism evidence="3 4">
    <name type="scientific">Cochliobolus sativus</name>
    <name type="common">Common root rot and spot blotch fungus</name>
    <name type="synonym">Bipolaris sorokiniana</name>
    <dbReference type="NCBI Taxonomy" id="45130"/>
    <lineage>
        <taxon>Eukaryota</taxon>
        <taxon>Fungi</taxon>
        <taxon>Dikarya</taxon>
        <taxon>Ascomycota</taxon>
        <taxon>Pezizomycotina</taxon>
        <taxon>Dothideomycetes</taxon>
        <taxon>Pleosporomycetidae</taxon>
        <taxon>Pleosporales</taxon>
        <taxon>Pleosporineae</taxon>
        <taxon>Pleosporaceae</taxon>
        <taxon>Bipolaris</taxon>
    </lineage>
</organism>
<sequence>MHFPVLPAVSLVFFAAGIVHAVSFDWDCTNSLGTCNNACYVVNHGLTSGTLTYDANKANRSPRRTASGCNRRPCTNTNYNQWGNSCDEYPFASTHEGGAGTILRCVVDTDNHSKLGRLMTIHGCYDEMKLTFPVKSQAKEDSSVIFIKPSMMVTNLIFFTFCDTLTANDDGSEFRLVNGAFQNVKLRRNMGFMDAVSRVSGKKFREFEDKSGRRLLLLNQDATGDFVGTQVFSDGNMITITKEII</sequence>
<evidence type="ECO:0000313" key="3">
    <source>
        <dbReference type="EMBL" id="KAF5848523.1"/>
    </source>
</evidence>
<feature type="signal peptide" evidence="1">
    <location>
        <begin position="1"/>
        <end position="21"/>
    </location>
</feature>
<dbReference type="Proteomes" id="UP000624244">
    <property type="component" value="Unassembled WGS sequence"/>
</dbReference>
<name>A0A8H6DUL9_COCSA</name>
<feature type="chain" id="PRO_5034749059" description="Deoxyribonuclease NucA/NucB domain-containing protein" evidence="1">
    <location>
        <begin position="22"/>
        <end position="245"/>
    </location>
</feature>
<dbReference type="InterPro" id="IPR029476">
    <property type="entry name" value="DNase_NucA_NucB"/>
</dbReference>
<evidence type="ECO:0000256" key="1">
    <source>
        <dbReference type="SAM" id="SignalP"/>
    </source>
</evidence>
<keyword evidence="1" id="KW-0732">Signal</keyword>
<gene>
    <name evidence="3" type="ORF">GGP41_005957</name>
</gene>
<feature type="domain" description="Deoxyribonuclease NucA/NucB" evidence="2">
    <location>
        <begin position="38"/>
        <end position="121"/>
    </location>
</feature>
<reference evidence="3" key="1">
    <citation type="submission" date="2019-11" db="EMBL/GenBank/DDBJ databases">
        <title>Bipolaris sorokiniana Genome sequencing.</title>
        <authorList>
            <person name="Wang H."/>
        </authorList>
    </citation>
    <scope>NUCLEOTIDE SEQUENCE</scope>
</reference>
<evidence type="ECO:0000259" key="2">
    <source>
        <dbReference type="Pfam" id="PF14040"/>
    </source>
</evidence>
<dbReference type="AlphaFoldDB" id="A0A8H6DUL9"/>
<evidence type="ECO:0000313" key="4">
    <source>
        <dbReference type="Proteomes" id="UP000624244"/>
    </source>
</evidence>
<dbReference type="EMBL" id="WNKQ01000011">
    <property type="protein sequence ID" value="KAF5848523.1"/>
    <property type="molecule type" value="Genomic_DNA"/>
</dbReference>
<accession>A0A8H6DUL9</accession>
<dbReference type="Pfam" id="PF14040">
    <property type="entry name" value="DNase_NucA_NucB"/>
    <property type="match status" value="1"/>
</dbReference>
<protein>
    <recommendedName>
        <fullName evidence="2">Deoxyribonuclease NucA/NucB domain-containing protein</fullName>
    </recommendedName>
</protein>
<comment type="caution">
    <text evidence="3">The sequence shown here is derived from an EMBL/GenBank/DDBJ whole genome shotgun (WGS) entry which is preliminary data.</text>
</comment>